<feature type="domain" description="HTH tetR-type" evidence="3">
    <location>
        <begin position="4"/>
        <end position="64"/>
    </location>
</feature>
<feature type="DNA-binding region" description="H-T-H motif" evidence="2">
    <location>
        <begin position="27"/>
        <end position="46"/>
    </location>
</feature>
<dbReference type="STRING" id="393595.ABO_1016"/>
<dbReference type="PANTHER" id="PTHR30055">
    <property type="entry name" value="HTH-TYPE TRANSCRIPTIONAL REGULATOR RUTR"/>
    <property type="match status" value="1"/>
</dbReference>
<keyword evidence="1 2" id="KW-0238">DNA-binding</keyword>
<dbReference type="SUPFAM" id="SSF46689">
    <property type="entry name" value="Homeodomain-like"/>
    <property type="match status" value="1"/>
</dbReference>
<gene>
    <name evidence="4" type="ordered locus">ABO_1016</name>
</gene>
<dbReference type="InterPro" id="IPR023772">
    <property type="entry name" value="DNA-bd_HTH_TetR-type_CS"/>
</dbReference>
<dbReference type="Proteomes" id="UP000008871">
    <property type="component" value="Chromosome"/>
</dbReference>
<dbReference type="InterPro" id="IPR041586">
    <property type="entry name" value="PsrA_TetR_C"/>
</dbReference>
<dbReference type="GO" id="GO:0000976">
    <property type="term" value="F:transcription cis-regulatory region binding"/>
    <property type="evidence" value="ECO:0007669"/>
    <property type="project" value="TreeGrafter"/>
</dbReference>
<dbReference type="Pfam" id="PF00440">
    <property type="entry name" value="TetR_N"/>
    <property type="match status" value="1"/>
</dbReference>
<dbReference type="InterPro" id="IPR001647">
    <property type="entry name" value="HTH_TetR"/>
</dbReference>
<dbReference type="Gene3D" id="1.10.357.10">
    <property type="entry name" value="Tetracycline Repressor, domain 2"/>
    <property type="match status" value="1"/>
</dbReference>
<dbReference type="AlphaFoldDB" id="Q0VQT4"/>
<dbReference type="PROSITE" id="PS01081">
    <property type="entry name" value="HTH_TETR_1"/>
    <property type="match status" value="1"/>
</dbReference>
<evidence type="ECO:0000256" key="1">
    <source>
        <dbReference type="ARBA" id="ARBA00023125"/>
    </source>
</evidence>
<dbReference type="KEGG" id="abo:ABO_1016"/>
<protein>
    <submittedName>
        <fullName evidence="4">Transcriptional regulator, TetR family</fullName>
    </submittedName>
</protein>
<organism evidence="4 5">
    <name type="scientific">Alcanivorax borkumensis (strain ATCC 700651 / DSM 11573 / NCIMB 13689 / SK2)</name>
    <dbReference type="NCBI Taxonomy" id="393595"/>
    <lineage>
        <taxon>Bacteria</taxon>
        <taxon>Pseudomonadati</taxon>
        <taxon>Pseudomonadota</taxon>
        <taxon>Gammaproteobacteria</taxon>
        <taxon>Oceanospirillales</taxon>
        <taxon>Alcanivoracaceae</taxon>
        <taxon>Alcanivorax</taxon>
    </lineage>
</organism>
<dbReference type="GO" id="GO:0003700">
    <property type="term" value="F:DNA-binding transcription factor activity"/>
    <property type="evidence" value="ECO:0007669"/>
    <property type="project" value="TreeGrafter"/>
</dbReference>
<evidence type="ECO:0000259" key="3">
    <source>
        <dbReference type="PROSITE" id="PS50977"/>
    </source>
</evidence>
<dbReference type="PROSITE" id="PS50977">
    <property type="entry name" value="HTH_TETR_2"/>
    <property type="match status" value="1"/>
</dbReference>
<evidence type="ECO:0000313" key="4">
    <source>
        <dbReference type="EMBL" id="CAL16464.1"/>
    </source>
</evidence>
<dbReference type="PRINTS" id="PR00455">
    <property type="entry name" value="HTHTETR"/>
</dbReference>
<evidence type="ECO:0000313" key="5">
    <source>
        <dbReference type="Proteomes" id="UP000008871"/>
    </source>
</evidence>
<dbReference type="eggNOG" id="COG1309">
    <property type="taxonomic scope" value="Bacteria"/>
</dbReference>
<dbReference type="InterPro" id="IPR009057">
    <property type="entry name" value="Homeodomain-like_sf"/>
</dbReference>
<evidence type="ECO:0000256" key="2">
    <source>
        <dbReference type="PROSITE-ProRule" id="PRU00335"/>
    </source>
</evidence>
<dbReference type="SUPFAM" id="SSF48498">
    <property type="entry name" value="Tetracyclin repressor-like, C-terminal domain"/>
    <property type="match status" value="1"/>
</dbReference>
<dbReference type="OrthoDB" id="2356263at2"/>
<reference evidence="4 5" key="1">
    <citation type="journal article" date="2006" name="Nat. Biotechnol.">
        <title>Genome sequence of the ubiquitous hydrocarbon-degrading marine bacterium Alcanivorax borkumensis.</title>
        <authorList>
            <person name="Schneiker S."/>
            <person name="Martins dos Santos V.A.P."/>
            <person name="Bartels D."/>
            <person name="Bekel T."/>
            <person name="Brecht M."/>
            <person name="Buhrmester J."/>
            <person name="Chernikova T.N."/>
            <person name="Denaro R."/>
            <person name="Ferrer M."/>
            <person name="Gertler C."/>
            <person name="Goesmann A."/>
            <person name="Golyshina O.V."/>
            <person name="Kaminski F."/>
            <person name="Khachane A.N."/>
            <person name="Lang S."/>
            <person name="Linke B."/>
            <person name="McHardy A.C."/>
            <person name="Meyer F."/>
            <person name="Nechitaylo T."/>
            <person name="Puehler A."/>
            <person name="Regenhardt D."/>
            <person name="Rupp O."/>
            <person name="Sabirova J.S."/>
            <person name="Selbitschka W."/>
            <person name="Yakimov M.M."/>
            <person name="Timmis K.N."/>
            <person name="Vorhoelter F.-J."/>
            <person name="Weidner S."/>
            <person name="Kaiser O."/>
            <person name="Golyshin P.N."/>
        </authorList>
    </citation>
    <scope>NUCLEOTIDE SEQUENCE [LARGE SCALE GENOMIC DNA]</scope>
    <source>
        <strain evidence="5">ATCC 700651 / DSM 11573 / NCIMB 13689 / SK2</strain>
    </source>
</reference>
<keyword evidence="5" id="KW-1185">Reference proteome</keyword>
<dbReference type="PANTHER" id="PTHR30055:SF235">
    <property type="entry name" value="TRANSCRIPTIONAL REGULATORY PROTEIN"/>
    <property type="match status" value="1"/>
</dbReference>
<proteinExistence type="predicted"/>
<dbReference type="EMBL" id="AM286690">
    <property type="protein sequence ID" value="CAL16464.1"/>
    <property type="molecule type" value="Genomic_DNA"/>
</dbReference>
<dbReference type="InterPro" id="IPR036271">
    <property type="entry name" value="Tet_transcr_reg_TetR-rel_C_sf"/>
</dbReference>
<sequence length="221" mass="24264">MAQAGTVDRILDAAEVLFAQKGFAETSLRAITSKAGVNLAAVNYHFGSKEALIQAVFERFLKPFSRALDAKLDEMETSGILDTPEYVLGIVFRLALGTHPDDPQRAAIFFRLSGQAYSQPQVHLREYLHKHYGAVFARLQRHLHQAVPGVSPMELFWRVQFSLGAVIFTLSGMQSLQSISKADFNVDASAADITRRLLSFLVGGIKADVPDLLSVDTKGSQ</sequence>
<dbReference type="HOGENOM" id="CLU_069356_19_1_6"/>
<dbReference type="RefSeq" id="WP_011588300.1">
    <property type="nucleotide sequence ID" value="NC_008260.1"/>
</dbReference>
<dbReference type="Pfam" id="PF17939">
    <property type="entry name" value="TetR_C_30"/>
    <property type="match status" value="1"/>
</dbReference>
<name>Q0VQT4_ALCBS</name>
<dbReference type="InterPro" id="IPR050109">
    <property type="entry name" value="HTH-type_TetR-like_transc_reg"/>
</dbReference>
<accession>Q0VQT4</accession>